<dbReference type="InterPro" id="IPR027417">
    <property type="entry name" value="P-loop_NTPase"/>
</dbReference>
<comment type="catalytic activity">
    <reaction evidence="6">
        <text>AMP + ATP = 2 ADP</text>
        <dbReference type="Rhea" id="RHEA:12973"/>
        <dbReference type="ChEBI" id="CHEBI:30616"/>
        <dbReference type="ChEBI" id="CHEBI:456215"/>
        <dbReference type="ChEBI" id="CHEBI:456216"/>
        <dbReference type="EC" id="2.7.4.3"/>
    </reaction>
</comment>
<evidence type="ECO:0000313" key="8">
    <source>
        <dbReference type="Proteomes" id="UP000323380"/>
    </source>
</evidence>
<dbReference type="PRINTS" id="PR00094">
    <property type="entry name" value="ADENYLTKNASE"/>
</dbReference>
<dbReference type="RefSeq" id="WP_067889086.1">
    <property type="nucleotide sequence ID" value="NZ_VSFG01000001.1"/>
</dbReference>
<comment type="similarity">
    <text evidence="5">Belongs to the adenylate kinase family.</text>
</comment>
<dbReference type="InterPro" id="IPR036850">
    <property type="entry name" value="NDK-like_dom_sf"/>
</dbReference>
<reference evidence="7 8" key="1">
    <citation type="submission" date="2019-08" db="EMBL/GenBank/DDBJ databases">
        <title>Actinomadura sp. nov. CYP1-5 isolated from mountain soil.</title>
        <authorList>
            <person name="Songsumanus A."/>
            <person name="Kuncharoen N."/>
            <person name="Kudo T."/>
            <person name="Yuki M."/>
            <person name="Igarashi Y."/>
            <person name="Tanasupawat S."/>
        </authorList>
    </citation>
    <scope>NUCLEOTIDE SEQUENCE [LARGE SCALE GENOMIC DNA]</scope>
    <source>
        <strain evidence="7 8">JCM 14158</strain>
    </source>
</reference>
<dbReference type="STRING" id="1220554.GCA_001552135_02297"/>
<dbReference type="GO" id="GO:0005524">
    <property type="term" value="F:ATP binding"/>
    <property type="evidence" value="ECO:0007669"/>
    <property type="project" value="UniProtKB-KW"/>
</dbReference>
<keyword evidence="1 5" id="KW-0808">Transferase</keyword>
<keyword evidence="6" id="KW-0067">ATP-binding</keyword>
<dbReference type="SUPFAM" id="SSF52540">
    <property type="entry name" value="P-loop containing nucleoside triphosphate hydrolases"/>
    <property type="match status" value="1"/>
</dbReference>
<keyword evidence="2" id="KW-0545">Nucleotide biosynthesis</keyword>
<dbReference type="EC" id="2.7.4.3" evidence="6"/>
<protein>
    <recommendedName>
        <fullName evidence="6">Adenylate kinase</fullName>
        <ecNumber evidence="6">2.7.4.3</ecNumber>
    </recommendedName>
</protein>
<comment type="subcellular location">
    <subcellularLocation>
        <location evidence="6">Cytoplasm</location>
    </subcellularLocation>
</comment>
<accession>A0A5D0NWA1</accession>
<dbReference type="SUPFAM" id="SSF54919">
    <property type="entry name" value="Nucleoside diphosphate kinase, NDK"/>
    <property type="match status" value="1"/>
</dbReference>
<evidence type="ECO:0000313" key="7">
    <source>
        <dbReference type="EMBL" id="TYB48542.1"/>
    </source>
</evidence>
<organism evidence="7 8">
    <name type="scientific">Actinomadura chibensis</name>
    <dbReference type="NCBI Taxonomy" id="392828"/>
    <lineage>
        <taxon>Bacteria</taxon>
        <taxon>Bacillati</taxon>
        <taxon>Actinomycetota</taxon>
        <taxon>Actinomycetes</taxon>
        <taxon>Streptosporangiales</taxon>
        <taxon>Thermomonosporaceae</taxon>
        <taxon>Actinomadura</taxon>
    </lineage>
</organism>
<keyword evidence="3 6" id="KW-0547">Nucleotide-binding</keyword>
<evidence type="ECO:0000256" key="6">
    <source>
        <dbReference type="RuleBase" id="RU003331"/>
    </source>
</evidence>
<evidence type="ECO:0000256" key="3">
    <source>
        <dbReference type="ARBA" id="ARBA00022741"/>
    </source>
</evidence>
<dbReference type="GO" id="GO:0005737">
    <property type="term" value="C:cytoplasm"/>
    <property type="evidence" value="ECO:0007669"/>
    <property type="project" value="UniProtKB-SubCell"/>
</dbReference>
<comment type="subunit">
    <text evidence="6">Monomer.</text>
</comment>
<comment type="caution">
    <text evidence="7">The sequence shown here is derived from an EMBL/GenBank/DDBJ whole genome shotgun (WGS) entry which is preliminary data.</text>
</comment>
<dbReference type="EMBL" id="VSFG01000001">
    <property type="protein sequence ID" value="TYB48542.1"/>
    <property type="molecule type" value="Genomic_DNA"/>
</dbReference>
<dbReference type="Gene3D" id="3.40.50.300">
    <property type="entry name" value="P-loop containing nucleotide triphosphate hydrolases"/>
    <property type="match status" value="1"/>
</dbReference>
<dbReference type="InterPro" id="IPR000850">
    <property type="entry name" value="Adenylat/UMP-CMP_kin"/>
</dbReference>
<name>A0A5D0NWA1_9ACTN</name>
<keyword evidence="4 5" id="KW-0418">Kinase</keyword>
<keyword evidence="8" id="KW-1185">Reference proteome</keyword>
<dbReference type="Proteomes" id="UP000323380">
    <property type="component" value="Unassembled WGS sequence"/>
</dbReference>
<evidence type="ECO:0000256" key="4">
    <source>
        <dbReference type="ARBA" id="ARBA00022777"/>
    </source>
</evidence>
<evidence type="ECO:0000256" key="5">
    <source>
        <dbReference type="RuleBase" id="RU003330"/>
    </source>
</evidence>
<evidence type="ECO:0000256" key="2">
    <source>
        <dbReference type="ARBA" id="ARBA00022727"/>
    </source>
</evidence>
<proteinExistence type="inferred from homology"/>
<dbReference type="GO" id="GO:0004017">
    <property type="term" value="F:AMP kinase activity"/>
    <property type="evidence" value="ECO:0007669"/>
    <property type="project" value="UniProtKB-EC"/>
</dbReference>
<dbReference type="Gene3D" id="3.30.70.141">
    <property type="entry name" value="Nucleoside diphosphate kinase-like domain"/>
    <property type="match status" value="1"/>
</dbReference>
<dbReference type="AlphaFoldDB" id="A0A5D0NWA1"/>
<gene>
    <name evidence="7" type="ORF">FXF69_04970</name>
</gene>
<evidence type="ECO:0000256" key="1">
    <source>
        <dbReference type="ARBA" id="ARBA00022679"/>
    </source>
</evidence>
<dbReference type="Pfam" id="PF13207">
    <property type="entry name" value="AAA_17"/>
    <property type="match status" value="1"/>
</dbReference>
<sequence>MKTAILLIGAPATGKSTLARTLALCFGLPVISIGDLIRERRRTDPAFRRMTDRAFHGHEAFGGGAYDDLVAPEVERLAALSPVIVDGGPGIEGVIDRVRDVSWPVVELTAPAGHRESRRSERSKAEGRPDDRADWFERRAAVYRRWRSAFHVGPDALRIDTATHDSGKAALVAASWISVRLVGRNGGSRFDRNGPARPGKWNDPVLLVKPGFHYRTNDLMAAIERVLLQYDLHVTDTKVWEGGTPQTRNSWIAHLGDHFFWSSAGSRLDPSGKVGGLERARRHSVAEVAARWQNASLRTKVGLGRWEALLETGEWMVNGHVPKLYEEFTSTGSITLALRLTRGGERHCSWRRLRRSLLGATDPAEADAASLRGLARAGRIPLHGRAVTFGNNAFHLSAGPLEAVRERRIWGLESAESAAEPEWNGFQPDAGMRSWFEMSYESDAGRAELLRLCDVTAYGR</sequence>